<accession>A0A0D3KSS5</accession>
<dbReference type="PaxDb" id="2903-EOD38810"/>
<dbReference type="GeneID" id="17284081"/>
<dbReference type="InterPro" id="IPR036940">
    <property type="entry name" value="PI3/4_kinase_cat_sf"/>
</dbReference>
<name>A0A0D3KSS5_EMIH1</name>
<dbReference type="SUPFAM" id="SSF56112">
    <property type="entry name" value="Protein kinase-like (PK-like)"/>
    <property type="match status" value="1"/>
</dbReference>
<evidence type="ECO:0000313" key="3">
    <source>
        <dbReference type="Proteomes" id="UP000013827"/>
    </source>
</evidence>
<evidence type="ECO:0000259" key="1">
    <source>
        <dbReference type="Pfam" id="PF09192"/>
    </source>
</evidence>
<dbReference type="KEGG" id="ehx:EMIHUDRAFT_454587"/>
<dbReference type="Pfam" id="PF09192">
    <property type="entry name" value="Act-Frag_cataly"/>
    <property type="match status" value="1"/>
</dbReference>
<dbReference type="RefSeq" id="XP_005791239.1">
    <property type="nucleotide sequence ID" value="XM_005791182.1"/>
</dbReference>
<protein>
    <recommendedName>
        <fullName evidence="1">Actin-fragmin kinase catalytic domain-containing protein</fullName>
    </recommendedName>
</protein>
<dbReference type="InterPro" id="IPR015275">
    <property type="entry name" value="Actin-fragmin_kin_cat_dom"/>
</dbReference>
<keyword evidence="3" id="KW-1185">Reference proteome</keyword>
<dbReference type="EnsemblProtists" id="EOD38810">
    <property type="protein sequence ID" value="EOD38810"/>
    <property type="gene ID" value="EMIHUDRAFT_454587"/>
</dbReference>
<sequence length="238" mass="25262">MEFVPGVSLKGLAITALFDPPAAAARCERVFGPRGELSPSGREQLQMLGRTLAFDILIHNYDRLPCIWGNDGNSENVMIDAEDRVVAIDSMMSAFDPHEPRSAPLFGEYKRKVAALVGEVCASPRAPHAAFAPLRRLLLHGSGDESSEAYCPPLDYDIGVAGVLEVQQGFSAAIADIAALPPTAFADLPELLHLFLGGPGGGDTRCNPAFVGSIAAIFRRATAPQARAQAKFGLHARG</sequence>
<dbReference type="Gene3D" id="1.10.1070.11">
    <property type="entry name" value="Phosphatidylinositol 3-/4-kinase, catalytic domain"/>
    <property type="match status" value="1"/>
</dbReference>
<dbReference type="HOGENOM" id="CLU_1168491_0_0_1"/>
<dbReference type="InterPro" id="IPR011009">
    <property type="entry name" value="Kinase-like_dom_sf"/>
</dbReference>
<reference evidence="2" key="2">
    <citation type="submission" date="2024-10" db="UniProtKB">
        <authorList>
            <consortium name="EnsemblProtists"/>
        </authorList>
    </citation>
    <scope>IDENTIFICATION</scope>
</reference>
<proteinExistence type="predicted"/>
<organism evidence="2 3">
    <name type="scientific">Emiliania huxleyi (strain CCMP1516)</name>
    <dbReference type="NCBI Taxonomy" id="280463"/>
    <lineage>
        <taxon>Eukaryota</taxon>
        <taxon>Haptista</taxon>
        <taxon>Haptophyta</taxon>
        <taxon>Prymnesiophyceae</taxon>
        <taxon>Isochrysidales</taxon>
        <taxon>Noelaerhabdaceae</taxon>
        <taxon>Emiliania</taxon>
    </lineage>
</organism>
<reference evidence="3" key="1">
    <citation type="journal article" date="2013" name="Nature">
        <title>Pan genome of the phytoplankton Emiliania underpins its global distribution.</title>
        <authorList>
            <person name="Read B.A."/>
            <person name="Kegel J."/>
            <person name="Klute M.J."/>
            <person name="Kuo A."/>
            <person name="Lefebvre S.C."/>
            <person name="Maumus F."/>
            <person name="Mayer C."/>
            <person name="Miller J."/>
            <person name="Monier A."/>
            <person name="Salamov A."/>
            <person name="Young J."/>
            <person name="Aguilar M."/>
            <person name="Claverie J.M."/>
            <person name="Frickenhaus S."/>
            <person name="Gonzalez K."/>
            <person name="Herman E.K."/>
            <person name="Lin Y.C."/>
            <person name="Napier J."/>
            <person name="Ogata H."/>
            <person name="Sarno A.F."/>
            <person name="Shmutz J."/>
            <person name="Schroeder D."/>
            <person name="de Vargas C."/>
            <person name="Verret F."/>
            <person name="von Dassow P."/>
            <person name="Valentin K."/>
            <person name="Van de Peer Y."/>
            <person name="Wheeler G."/>
            <person name="Dacks J.B."/>
            <person name="Delwiche C.F."/>
            <person name="Dyhrman S.T."/>
            <person name="Glockner G."/>
            <person name="John U."/>
            <person name="Richards T."/>
            <person name="Worden A.Z."/>
            <person name="Zhang X."/>
            <person name="Grigoriev I.V."/>
            <person name="Allen A.E."/>
            <person name="Bidle K."/>
            <person name="Borodovsky M."/>
            <person name="Bowler C."/>
            <person name="Brownlee C."/>
            <person name="Cock J.M."/>
            <person name="Elias M."/>
            <person name="Gladyshev V.N."/>
            <person name="Groth M."/>
            <person name="Guda C."/>
            <person name="Hadaegh A."/>
            <person name="Iglesias-Rodriguez M.D."/>
            <person name="Jenkins J."/>
            <person name="Jones B.M."/>
            <person name="Lawson T."/>
            <person name="Leese F."/>
            <person name="Lindquist E."/>
            <person name="Lobanov A."/>
            <person name="Lomsadze A."/>
            <person name="Malik S.B."/>
            <person name="Marsh M.E."/>
            <person name="Mackinder L."/>
            <person name="Mock T."/>
            <person name="Mueller-Roeber B."/>
            <person name="Pagarete A."/>
            <person name="Parker M."/>
            <person name="Probert I."/>
            <person name="Quesneville H."/>
            <person name="Raines C."/>
            <person name="Rensing S.A."/>
            <person name="Riano-Pachon D.M."/>
            <person name="Richier S."/>
            <person name="Rokitta S."/>
            <person name="Shiraiwa Y."/>
            <person name="Soanes D.M."/>
            <person name="van der Giezen M."/>
            <person name="Wahlund T.M."/>
            <person name="Williams B."/>
            <person name="Wilson W."/>
            <person name="Wolfe G."/>
            <person name="Wurch L.L."/>
        </authorList>
    </citation>
    <scope>NUCLEOTIDE SEQUENCE</scope>
</reference>
<dbReference type="Proteomes" id="UP000013827">
    <property type="component" value="Unassembled WGS sequence"/>
</dbReference>
<feature type="domain" description="Actin-fragmin kinase catalytic" evidence="1">
    <location>
        <begin position="1"/>
        <end position="87"/>
    </location>
</feature>
<dbReference type="AlphaFoldDB" id="A0A0D3KSS5"/>
<evidence type="ECO:0000313" key="2">
    <source>
        <dbReference type="EnsemblProtists" id="EOD38810"/>
    </source>
</evidence>